<evidence type="ECO:0000313" key="13">
    <source>
        <dbReference type="EMBL" id="KAJ7360414.1"/>
    </source>
</evidence>
<reference evidence="13" key="1">
    <citation type="submission" date="2023-01" db="EMBL/GenBank/DDBJ databases">
        <title>Genome assembly of the deep-sea coral Lophelia pertusa.</title>
        <authorList>
            <person name="Herrera S."/>
            <person name="Cordes E."/>
        </authorList>
    </citation>
    <scope>NUCLEOTIDE SEQUENCE</scope>
    <source>
        <strain evidence="13">USNM1676648</strain>
        <tissue evidence="13">Polyp</tissue>
    </source>
</reference>
<evidence type="ECO:0000256" key="1">
    <source>
        <dbReference type="ARBA" id="ARBA00001961"/>
    </source>
</evidence>
<dbReference type="OrthoDB" id="420380at2759"/>
<dbReference type="PANTHER" id="PTHR10869">
    <property type="entry name" value="PROLYL 4-HYDROXYLASE ALPHA SUBUNIT"/>
    <property type="match status" value="1"/>
</dbReference>
<evidence type="ECO:0000256" key="4">
    <source>
        <dbReference type="ARBA" id="ARBA00022896"/>
    </source>
</evidence>
<evidence type="ECO:0000256" key="3">
    <source>
        <dbReference type="ARBA" id="ARBA00022837"/>
    </source>
</evidence>
<dbReference type="GO" id="GO:0005783">
    <property type="term" value="C:endoplasmic reticulum"/>
    <property type="evidence" value="ECO:0007669"/>
    <property type="project" value="TreeGrafter"/>
</dbReference>
<dbReference type="GO" id="GO:0005506">
    <property type="term" value="F:iron ion binding"/>
    <property type="evidence" value="ECO:0007669"/>
    <property type="project" value="InterPro"/>
</dbReference>
<dbReference type="SUPFAM" id="SSF47473">
    <property type="entry name" value="EF-hand"/>
    <property type="match status" value="1"/>
</dbReference>
<sequence>MRGEAFFSLVASLLCVQCHLYTDSNTDPSFKQHCKDDTCVTDEGPCFIPREKGILTRLDGVKVGHRQEVDIGQDGKKVLITRALKPLLFEIPNFLSEEECDHIILLAKENDLIKSVAKGGLTEIDTWTYDPKLNGKADGPRGLYKNWDFDQDGKITVDEIKQFAKIQRYLYLTNAEVKRIFDDLKLHELDDGVITREEFEQMNTLLVDSYLYEMGRSHPRHRERFSEQSWLTQEHEDGILQDIRMRVQAVTKLPDEIIYGSEYLQVVRYGVDGHYHAHLDSETHEHPEIRCCHQVPGAGTDDESKCKLCRYVTILYFLNEPPDGGETAFPMADNATFDKENMGNIRSKQDMYNLSEFCHKANLLATPKRGTAIMWYNHVMDPDNGWLGKMDAYSIHGGCAVRKGIKWIANNWITAPYKKHAHVPSQYILGPDIHFSED</sequence>
<evidence type="ECO:0000259" key="11">
    <source>
        <dbReference type="PROSITE" id="PS51007"/>
    </source>
</evidence>
<proteinExistence type="predicted"/>
<keyword evidence="6" id="KW-0560">Oxidoreductase</keyword>
<keyword evidence="14" id="KW-1185">Reference proteome</keyword>
<evidence type="ECO:0000259" key="12">
    <source>
        <dbReference type="PROSITE" id="PS51471"/>
    </source>
</evidence>
<keyword evidence="9" id="KW-0732">Signal</keyword>
<keyword evidence="4" id="KW-0847">Vitamin C</keyword>
<evidence type="ECO:0000256" key="5">
    <source>
        <dbReference type="ARBA" id="ARBA00022964"/>
    </source>
</evidence>
<dbReference type="PROSITE" id="PS51471">
    <property type="entry name" value="FE2OG_OXY"/>
    <property type="match status" value="1"/>
</dbReference>
<evidence type="ECO:0000256" key="8">
    <source>
        <dbReference type="PROSITE-ProRule" id="PRU00433"/>
    </source>
</evidence>
<dbReference type="InterPro" id="IPR045054">
    <property type="entry name" value="P4HA-like"/>
</dbReference>
<dbReference type="InterPro" id="IPR018247">
    <property type="entry name" value="EF_Hand_1_Ca_BS"/>
</dbReference>
<dbReference type="InterPro" id="IPR009056">
    <property type="entry name" value="Cyt_c-like_dom"/>
</dbReference>
<organism evidence="13 14">
    <name type="scientific">Desmophyllum pertusum</name>
    <dbReference type="NCBI Taxonomy" id="174260"/>
    <lineage>
        <taxon>Eukaryota</taxon>
        <taxon>Metazoa</taxon>
        <taxon>Cnidaria</taxon>
        <taxon>Anthozoa</taxon>
        <taxon>Hexacorallia</taxon>
        <taxon>Scleractinia</taxon>
        <taxon>Caryophylliina</taxon>
        <taxon>Caryophylliidae</taxon>
        <taxon>Desmophyllum</taxon>
    </lineage>
</organism>
<dbReference type="AlphaFoldDB" id="A0A9X0CM08"/>
<evidence type="ECO:0000256" key="2">
    <source>
        <dbReference type="ARBA" id="ARBA00022723"/>
    </source>
</evidence>
<accession>A0A9X0CM08</accession>
<keyword evidence="7 8" id="KW-0408">Iron</keyword>
<feature type="domain" description="EF-hand" evidence="10">
    <location>
        <begin position="135"/>
        <end position="170"/>
    </location>
</feature>
<evidence type="ECO:0000259" key="10">
    <source>
        <dbReference type="PROSITE" id="PS50222"/>
    </source>
</evidence>
<dbReference type="InterPro" id="IPR044862">
    <property type="entry name" value="Pro_4_hyd_alph_FE2OG_OXY"/>
</dbReference>
<name>A0A9X0CM08_9CNID</name>
<evidence type="ECO:0000256" key="6">
    <source>
        <dbReference type="ARBA" id="ARBA00023002"/>
    </source>
</evidence>
<dbReference type="InterPro" id="IPR002048">
    <property type="entry name" value="EF_hand_dom"/>
</dbReference>
<dbReference type="InterPro" id="IPR006620">
    <property type="entry name" value="Pro_4_hyd_alph"/>
</dbReference>
<dbReference type="EMBL" id="MU827309">
    <property type="protein sequence ID" value="KAJ7360414.1"/>
    <property type="molecule type" value="Genomic_DNA"/>
</dbReference>
<keyword evidence="2 8" id="KW-0479">Metal-binding</keyword>
<dbReference type="Proteomes" id="UP001163046">
    <property type="component" value="Unassembled WGS sequence"/>
</dbReference>
<dbReference type="PANTHER" id="PTHR10869:SF246">
    <property type="entry name" value="TRANSMEMBRANE PROLYL 4-HYDROXYLASE"/>
    <property type="match status" value="1"/>
</dbReference>
<evidence type="ECO:0000313" key="14">
    <source>
        <dbReference type="Proteomes" id="UP001163046"/>
    </source>
</evidence>
<dbReference type="GO" id="GO:0004656">
    <property type="term" value="F:procollagen-proline 4-dioxygenase activity"/>
    <property type="evidence" value="ECO:0007669"/>
    <property type="project" value="TreeGrafter"/>
</dbReference>
<dbReference type="GO" id="GO:0009055">
    <property type="term" value="F:electron transfer activity"/>
    <property type="evidence" value="ECO:0007669"/>
    <property type="project" value="InterPro"/>
</dbReference>
<keyword evidence="8" id="KW-0349">Heme</keyword>
<protein>
    <submittedName>
        <fullName evidence="13">Prolyl 4-hydroxylase</fullName>
    </submittedName>
</protein>
<dbReference type="Gene3D" id="2.60.120.620">
    <property type="entry name" value="q2cbj1_9rhob like domain"/>
    <property type="match status" value="1"/>
</dbReference>
<dbReference type="InterPro" id="IPR005123">
    <property type="entry name" value="Oxoglu/Fe-dep_dioxygenase_dom"/>
</dbReference>
<evidence type="ECO:0000256" key="7">
    <source>
        <dbReference type="ARBA" id="ARBA00023004"/>
    </source>
</evidence>
<dbReference type="PROSITE" id="PS00018">
    <property type="entry name" value="EF_HAND_1"/>
    <property type="match status" value="1"/>
</dbReference>
<dbReference type="GO" id="GO:0020037">
    <property type="term" value="F:heme binding"/>
    <property type="evidence" value="ECO:0007669"/>
    <property type="project" value="InterPro"/>
</dbReference>
<feature type="signal peptide" evidence="9">
    <location>
        <begin position="1"/>
        <end position="18"/>
    </location>
</feature>
<dbReference type="SMART" id="SM00702">
    <property type="entry name" value="P4Hc"/>
    <property type="match status" value="1"/>
</dbReference>
<dbReference type="Pfam" id="PF13640">
    <property type="entry name" value="2OG-FeII_Oxy_3"/>
    <property type="match status" value="1"/>
</dbReference>
<feature type="domain" description="Cytochrome c" evidence="11">
    <location>
        <begin position="1"/>
        <end position="111"/>
    </location>
</feature>
<keyword evidence="3" id="KW-0106">Calcium</keyword>
<feature type="domain" description="Fe2OG dioxygenase" evidence="12">
    <location>
        <begin position="260"/>
        <end position="415"/>
    </location>
</feature>
<dbReference type="PROSITE" id="PS50222">
    <property type="entry name" value="EF_HAND_2"/>
    <property type="match status" value="1"/>
</dbReference>
<dbReference type="PROSITE" id="PS51007">
    <property type="entry name" value="CYTC"/>
    <property type="match status" value="1"/>
</dbReference>
<feature type="chain" id="PRO_5040798174" evidence="9">
    <location>
        <begin position="19"/>
        <end position="438"/>
    </location>
</feature>
<comment type="caution">
    <text evidence="13">The sequence shown here is derived from an EMBL/GenBank/DDBJ whole genome shotgun (WGS) entry which is preliminary data.</text>
</comment>
<dbReference type="GO" id="GO:0005509">
    <property type="term" value="F:calcium ion binding"/>
    <property type="evidence" value="ECO:0007669"/>
    <property type="project" value="InterPro"/>
</dbReference>
<evidence type="ECO:0000256" key="9">
    <source>
        <dbReference type="SAM" id="SignalP"/>
    </source>
</evidence>
<gene>
    <name evidence="13" type="primary">P4HTM_12</name>
    <name evidence="13" type="ORF">OS493_015512</name>
</gene>
<comment type="cofactor">
    <cofactor evidence="1">
        <name>L-ascorbate</name>
        <dbReference type="ChEBI" id="CHEBI:38290"/>
    </cofactor>
</comment>
<dbReference type="InterPro" id="IPR011992">
    <property type="entry name" value="EF-hand-dom_pair"/>
</dbReference>
<dbReference type="GO" id="GO:0031418">
    <property type="term" value="F:L-ascorbic acid binding"/>
    <property type="evidence" value="ECO:0007669"/>
    <property type="project" value="UniProtKB-KW"/>
</dbReference>
<keyword evidence="5" id="KW-0223">Dioxygenase</keyword>